<keyword evidence="1" id="KW-1133">Transmembrane helix</keyword>
<comment type="caution">
    <text evidence="2">The sequence shown here is derived from an EMBL/GenBank/DDBJ whole genome shotgun (WGS) entry which is preliminary data.</text>
</comment>
<gene>
    <name evidence="2" type="ORF">LV83_00167</name>
</gene>
<keyword evidence="1" id="KW-0472">Membrane</keyword>
<organism evidence="2 3">
    <name type="scientific">Algoriphagus yeomjeoni</name>
    <dbReference type="NCBI Taxonomy" id="291403"/>
    <lineage>
        <taxon>Bacteria</taxon>
        <taxon>Pseudomonadati</taxon>
        <taxon>Bacteroidota</taxon>
        <taxon>Cytophagia</taxon>
        <taxon>Cytophagales</taxon>
        <taxon>Cyclobacteriaceae</taxon>
        <taxon>Algoriphagus</taxon>
    </lineage>
</organism>
<dbReference type="EMBL" id="QLLK01000001">
    <property type="protein sequence ID" value="RAI94920.1"/>
    <property type="molecule type" value="Genomic_DNA"/>
</dbReference>
<accession>A0A327PRJ2</accession>
<evidence type="ECO:0000313" key="2">
    <source>
        <dbReference type="EMBL" id="RAI94920.1"/>
    </source>
</evidence>
<dbReference type="AlphaFoldDB" id="A0A327PRJ2"/>
<dbReference type="OrthoDB" id="826027at2"/>
<proteinExistence type="predicted"/>
<keyword evidence="3" id="KW-1185">Reference proteome</keyword>
<reference evidence="2 3" key="1">
    <citation type="submission" date="2018-06" db="EMBL/GenBank/DDBJ databases">
        <title>Genomic Encyclopedia of Archaeal and Bacterial Type Strains, Phase II (KMG-II): from individual species to whole genera.</title>
        <authorList>
            <person name="Goeker M."/>
        </authorList>
    </citation>
    <scope>NUCLEOTIDE SEQUENCE [LARGE SCALE GENOMIC DNA]</scope>
    <source>
        <strain evidence="2 3">DSM 23446</strain>
    </source>
</reference>
<evidence type="ECO:0000313" key="3">
    <source>
        <dbReference type="Proteomes" id="UP000249610"/>
    </source>
</evidence>
<sequence length="88" mass="10745">MKNSKTNNPSTNQKTPFLYRSFFNFWMVVVLPATIIALIISKLYYNNTINLEPLREPNTWFYFIILQVFVSFFTYLWVYRLKAKKYRK</sequence>
<dbReference type="RefSeq" id="WP_111609628.1">
    <property type="nucleotide sequence ID" value="NZ_QLLK01000001.1"/>
</dbReference>
<name>A0A327PRJ2_9BACT</name>
<keyword evidence="1" id="KW-0812">Transmembrane</keyword>
<feature type="transmembrane region" description="Helical" evidence="1">
    <location>
        <begin position="21"/>
        <end position="40"/>
    </location>
</feature>
<protein>
    <submittedName>
        <fullName evidence="2">Uncharacterized protein</fullName>
    </submittedName>
</protein>
<evidence type="ECO:0000256" key="1">
    <source>
        <dbReference type="SAM" id="Phobius"/>
    </source>
</evidence>
<dbReference type="Proteomes" id="UP000249610">
    <property type="component" value="Unassembled WGS sequence"/>
</dbReference>
<feature type="transmembrane region" description="Helical" evidence="1">
    <location>
        <begin position="60"/>
        <end position="79"/>
    </location>
</feature>